<reference evidence="2" key="1">
    <citation type="submission" date="2017-04" db="EMBL/GenBank/DDBJ databases">
        <authorList>
            <person name="Jacobs-Sera D."/>
            <person name="Guerrero C.A."/>
            <person name="Garlena R.A."/>
            <person name="Russell D.A."/>
            <person name="Pope W.H."/>
            <person name="Hatfull G.F."/>
        </authorList>
    </citation>
    <scope>NUCLEOTIDE SEQUENCE [LARGE SCALE GENOMIC DNA]</scope>
</reference>
<keyword evidence="3" id="KW-1185">Reference proteome</keyword>
<accession>A0A0U4K2Q6</accession>
<evidence type="ECO:0000313" key="2">
    <source>
        <dbReference type="EMBL" id="ALY10786.1"/>
    </source>
</evidence>
<dbReference type="GeneID" id="40078856"/>
<dbReference type="KEGG" id="vg:40078856"/>
<dbReference type="Proteomes" id="UP000225197">
    <property type="component" value="Segment"/>
</dbReference>
<evidence type="ECO:0000256" key="1">
    <source>
        <dbReference type="SAM" id="MobiDB-lite"/>
    </source>
</evidence>
<gene>
    <name evidence="2" type="primary">62</name>
    <name evidence="2" type="ORF">PBI_WAYNE_62</name>
</gene>
<dbReference type="RefSeq" id="YP_009602988.1">
    <property type="nucleotide sequence ID" value="NC_041946.1"/>
</dbReference>
<evidence type="ECO:0000313" key="3">
    <source>
        <dbReference type="Proteomes" id="UP000225197"/>
    </source>
</evidence>
<feature type="compositionally biased region" description="Basic residues" evidence="1">
    <location>
        <begin position="33"/>
        <end position="42"/>
    </location>
</feature>
<protein>
    <submittedName>
        <fullName evidence="2">Uncharacterized protein</fullName>
    </submittedName>
</protein>
<name>A0A0U4K2Q6_9CAUD</name>
<dbReference type="EMBL" id="KU160672">
    <property type="protein sequence ID" value="ALY10786.1"/>
    <property type="molecule type" value="Genomic_DNA"/>
</dbReference>
<proteinExistence type="predicted"/>
<dbReference type="OrthoDB" id="28955at10239"/>
<sequence length="56" mass="6719">MQPAREVETRPVLPHTFGRWWEADMTRAEQRAFRRANRKKGQPSKVERTRAKKRGK</sequence>
<organism evidence="2 3">
    <name type="scientific">Arthrobacter phage Wayne</name>
    <dbReference type="NCBI Taxonomy" id="1772322"/>
    <lineage>
        <taxon>Viruses</taxon>
        <taxon>Duplodnaviria</taxon>
        <taxon>Heunggongvirae</taxon>
        <taxon>Uroviricota</taxon>
        <taxon>Caudoviricetes</taxon>
        <taxon>Korravirus</taxon>
        <taxon>Korravirus wayne</taxon>
    </lineage>
</organism>
<feature type="region of interest" description="Disordered" evidence="1">
    <location>
        <begin position="32"/>
        <end position="56"/>
    </location>
</feature>